<gene>
    <name evidence="3" type="ORF">Fcan01_14176</name>
</gene>
<organism evidence="3 4">
    <name type="scientific">Folsomia candida</name>
    <name type="common">Springtail</name>
    <dbReference type="NCBI Taxonomy" id="158441"/>
    <lineage>
        <taxon>Eukaryota</taxon>
        <taxon>Metazoa</taxon>
        <taxon>Ecdysozoa</taxon>
        <taxon>Arthropoda</taxon>
        <taxon>Hexapoda</taxon>
        <taxon>Collembola</taxon>
        <taxon>Entomobryomorpha</taxon>
        <taxon>Isotomoidea</taxon>
        <taxon>Isotomidae</taxon>
        <taxon>Proisotominae</taxon>
        <taxon>Folsomia</taxon>
    </lineage>
</organism>
<dbReference type="Proteomes" id="UP000198287">
    <property type="component" value="Unassembled WGS sequence"/>
</dbReference>
<feature type="signal peptide" evidence="2">
    <location>
        <begin position="1"/>
        <end position="18"/>
    </location>
</feature>
<proteinExistence type="predicted"/>
<protein>
    <submittedName>
        <fullName evidence="3">Uncharacterized protein</fullName>
    </submittedName>
</protein>
<accession>A0A226DZE8</accession>
<reference evidence="3 4" key="1">
    <citation type="submission" date="2015-12" db="EMBL/GenBank/DDBJ databases">
        <title>The genome of Folsomia candida.</title>
        <authorList>
            <person name="Faddeeva A."/>
            <person name="Derks M.F."/>
            <person name="Anvar Y."/>
            <person name="Smit S."/>
            <person name="Van Straalen N."/>
            <person name="Roelofs D."/>
        </authorList>
    </citation>
    <scope>NUCLEOTIDE SEQUENCE [LARGE SCALE GENOMIC DNA]</scope>
    <source>
        <strain evidence="3 4">VU population</strain>
        <tissue evidence="3">Whole body</tissue>
    </source>
</reference>
<evidence type="ECO:0000313" key="3">
    <source>
        <dbReference type="EMBL" id="OXA50842.1"/>
    </source>
</evidence>
<dbReference type="EMBL" id="LNIX01000008">
    <property type="protein sequence ID" value="OXA50842.1"/>
    <property type="molecule type" value="Genomic_DNA"/>
</dbReference>
<feature type="chain" id="PRO_5013076097" evidence="2">
    <location>
        <begin position="19"/>
        <end position="588"/>
    </location>
</feature>
<dbReference type="AlphaFoldDB" id="A0A226DZE8"/>
<comment type="caution">
    <text evidence="3">The sequence shown here is derived from an EMBL/GenBank/DDBJ whole genome shotgun (WGS) entry which is preliminary data.</text>
</comment>
<evidence type="ECO:0000313" key="4">
    <source>
        <dbReference type="Proteomes" id="UP000198287"/>
    </source>
</evidence>
<evidence type="ECO:0000256" key="2">
    <source>
        <dbReference type="SAM" id="SignalP"/>
    </source>
</evidence>
<feature type="region of interest" description="Disordered" evidence="1">
    <location>
        <begin position="550"/>
        <end position="578"/>
    </location>
</feature>
<keyword evidence="2" id="KW-0732">Signal</keyword>
<sequence>MITSVYLFLLPLFAISTASSPFHDDLPTLKGKVVTGIYSEESPLQTLLYEKVVPLVFEFRLRSDLWSNLPVGFNKFKILPRLNCRSDNKSATTSTTDWLFTCPVFFHVHEFLKQYKANYTDIHPAFRAGLRQATTGQQLPQDYQKFSHHASLHFEDCEQIIARSWKGIYGRDMGLAEYRVLLEKCNTLPSYFEEQITDYTSDPGTLFDAMKDNFMAPDPDSGEMINNLLALQGLHLINTFSEITRLREALLSCQNHVLPYSFLKVGRLDKALQELRLKLIPQKYTLPTGLTISKLLKLPVADCIFGPTTMVVQLLLPVLRVERSYSLMRFTYPTFLYEDQLCGVKSVSDLPRHAQPEYFHFDRASRTLMEASRPAGDLCHMPDSSQRPLVNRCIFELLNASFEAIRVREFCSLHCDPLPPEYGRKTLPLIQRVSPTRFVIAVNRITSILIKCEGKPDEMITPQIYGSVEVTLPCNCYLTYHDDKFYARAPCGNSLFVQHVIPDHMVNSSWNQEGKYFLAEPTTKVNFSLFSPEDTVSLVDLESISSSAERGESLTLSSPKVEGDDGSGGNNTDDACYSGHIMSMEGVR</sequence>
<name>A0A226DZE8_FOLCA</name>
<keyword evidence="4" id="KW-1185">Reference proteome</keyword>
<evidence type="ECO:0000256" key="1">
    <source>
        <dbReference type="SAM" id="MobiDB-lite"/>
    </source>
</evidence>